<protein>
    <submittedName>
        <fullName evidence="2">Uncharacterized protein</fullName>
    </submittedName>
</protein>
<keyword evidence="1" id="KW-0472">Membrane</keyword>
<organism evidence="2 3">
    <name type="scientific">Fusarium equiseti</name>
    <name type="common">Fusarium scirpi</name>
    <dbReference type="NCBI Taxonomy" id="61235"/>
    <lineage>
        <taxon>Eukaryota</taxon>
        <taxon>Fungi</taxon>
        <taxon>Dikarya</taxon>
        <taxon>Ascomycota</taxon>
        <taxon>Pezizomycotina</taxon>
        <taxon>Sordariomycetes</taxon>
        <taxon>Hypocreomycetidae</taxon>
        <taxon>Hypocreales</taxon>
        <taxon>Nectriaceae</taxon>
        <taxon>Fusarium</taxon>
        <taxon>Fusarium incarnatum-equiseti species complex</taxon>
    </lineage>
</organism>
<comment type="caution">
    <text evidence="2">The sequence shown here is derived from an EMBL/GenBank/DDBJ whole genome shotgun (WGS) entry which is preliminary data.</text>
</comment>
<name>A0A8J2NK85_FUSEQ</name>
<evidence type="ECO:0000313" key="3">
    <source>
        <dbReference type="Proteomes" id="UP000693738"/>
    </source>
</evidence>
<proteinExistence type="predicted"/>
<keyword evidence="1" id="KW-1133">Transmembrane helix</keyword>
<accession>A0A8J2NK85</accession>
<evidence type="ECO:0000313" key="2">
    <source>
        <dbReference type="EMBL" id="CAG7566107.1"/>
    </source>
</evidence>
<dbReference type="EMBL" id="CAJSTJ010000195">
    <property type="protein sequence ID" value="CAG7566107.1"/>
    <property type="molecule type" value="Genomic_DNA"/>
</dbReference>
<dbReference type="AlphaFoldDB" id="A0A8J2NK85"/>
<dbReference type="Proteomes" id="UP000693738">
    <property type="component" value="Unassembled WGS sequence"/>
</dbReference>
<reference evidence="2" key="1">
    <citation type="submission" date="2021-05" db="EMBL/GenBank/DDBJ databases">
        <authorList>
            <person name="Khan N."/>
        </authorList>
    </citation>
    <scope>NUCLEOTIDE SEQUENCE</scope>
</reference>
<feature type="transmembrane region" description="Helical" evidence="1">
    <location>
        <begin position="42"/>
        <end position="67"/>
    </location>
</feature>
<gene>
    <name evidence="2" type="ORF">FEQUK3_LOCUS11808</name>
</gene>
<sequence length="443" mass="49993">MASQAKAGCSLDTTECIVETIASILSEIQEQNNEYNWDPLTFGFTAIIGAIAILFAALTALQAALAAGPGRTKSGLYAIVLTIDSFNFDILSREGSFASYQDPARLRKRKDDYFPATWLALLTHLSLDSTKLWDDVKLTGADFIPLELSAVPACGSIRFVVFLAMILSQGCGRLTIDRESGLPRVRDRRFNLIFRQHPLLGAIGFFEMYGEISFEKASRHIRMRLLQAHGHMNTTELVHGDKIKSFLNTGRVLVFNHFVGDDFISSFTANVERQCPHCNQRPKTPCLNMLEYLKSLNGGFFTFLKVYHTGFLRNGPLYLLMAPIPKSDLLPFFFPHKKAKLRERLDTLLLQNRFWGTKRTVYRVLSSTSPANNAHVDLQLTNTAVSWAQVNIRSDVDDLVFSERAYHLCSAFLEQSPTQKSGYDEESMEKQRTLQRELVTIDQ</sequence>
<evidence type="ECO:0000256" key="1">
    <source>
        <dbReference type="SAM" id="Phobius"/>
    </source>
</evidence>
<keyword evidence="1" id="KW-0812">Transmembrane</keyword>